<reference evidence="1" key="2">
    <citation type="journal article" date="2015" name="Data Brief">
        <title>Shoot transcriptome of the giant reed, Arundo donax.</title>
        <authorList>
            <person name="Barrero R.A."/>
            <person name="Guerrero F.D."/>
            <person name="Moolhuijzen P."/>
            <person name="Goolsby J.A."/>
            <person name="Tidwell J."/>
            <person name="Bellgard S.E."/>
            <person name="Bellgard M.I."/>
        </authorList>
    </citation>
    <scope>NUCLEOTIDE SEQUENCE</scope>
    <source>
        <tissue evidence="1">Shoot tissue taken approximately 20 cm above the soil surface</tissue>
    </source>
</reference>
<protein>
    <submittedName>
        <fullName evidence="1">Uncharacterized protein</fullName>
    </submittedName>
</protein>
<name>A0A0A8XPN1_ARUDO</name>
<sequence>MYGISCMTAAIPPFLLPLESASAKLSELLYALIFLLSKPSSSSRSLTYEPLG</sequence>
<evidence type="ECO:0000313" key="1">
    <source>
        <dbReference type="EMBL" id="JAD15631.1"/>
    </source>
</evidence>
<accession>A0A0A8XPN1</accession>
<dbReference type="AlphaFoldDB" id="A0A0A8XPN1"/>
<reference evidence="1" key="1">
    <citation type="submission" date="2014-09" db="EMBL/GenBank/DDBJ databases">
        <authorList>
            <person name="Magalhaes I.L.F."/>
            <person name="Oliveira U."/>
            <person name="Santos F.R."/>
            <person name="Vidigal T.H.D.A."/>
            <person name="Brescovit A.D."/>
            <person name="Santos A.J."/>
        </authorList>
    </citation>
    <scope>NUCLEOTIDE SEQUENCE</scope>
    <source>
        <tissue evidence="1">Shoot tissue taken approximately 20 cm above the soil surface</tissue>
    </source>
</reference>
<organism evidence="1">
    <name type="scientific">Arundo donax</name>
    <name type="common">Giant reed</name>
    <name type="synonym">Donax arundinaceus</name>
    <dbReference type="NCBI Taxonomy" id="35708"/>
    <lineage>
        <taxon>Eukaryota</taxon>
        <taxon>Viridiplantae</taxon>
        <taxon>Streptophyta</taxon>
        <taxon>Embryophyta</taxon>
        <taxon>Tracheophyta</taxon>
        <taxon>Spermatophyta</taxon>
        <taxon>Magnoliopsida</taxon>
        <taxon>Liliopsida</taxon>
        <taxon>Poales</taxon>
        <taxon>Poaceae</taxon>
        <taxon>PACMAD clade</taxon>
        <taxon>Arundinoideae</taxon>
        <taxon>Arundineae</taxon>
        <taxon>Arundo</taxon>
    </lineage>
</organism>
<dbReference type="EMBL" id="GBRH01282264">
    <property type="protein sequence ID" value="JAD15631.1"/>
    <property type="molecule type" value="Transcribed_RNA"/>
</dbReference>
<proteinExistence type="predicted"/>